<dbReference type="EMBL" id="MCAS01000042">
    <property type="protein sequence ID" value="RKF36153.1"/>
    <property type="molecule type" value="Genomic_DNA"/>
</dbReference>
<dbReference type="Gene3D" id="2.60.40.3940">
    <property type="match status" value="1"/>
</dbReference>
<gene>
    <name evidence="2" type="ORF">BCY88_36780</name>
</gene>
<accession>A0A3R7E3M9</accession>
<dbReference type="OrthoDB" id="9108891at2"/>
<organism evidence="2 3">
    <name type="scientific">Paraburkholderia fungorum</name>
    <dbReference type="NCBI Taxonomy" id="134537"/>
    <lineage>
        <taxon>Bacteria</taxon>
        <taxon>Pseudomonadati</taxon>
        <taxon>Pseudomonadota</taxon>
        <taxon>Betaproteobacteria</taxon>
        <taxon>Burkholderiales</taxon>
        <taxon>Burkholderiaceae</taxon>
        <taxon>Paraburkholderia</taxon>
    </lineage>
</organism>
<dbReference type="InterPro" id="IPR054075">
    <property type="entry name" value="Gp53-like_C"/>
</dbReference>
<name>A0A3R7E3M9_9BURK</name>
<evidence type="ECO:0000259" key="1">
    <source>
        <dbReference type="Pfam" id="PF21882"/>
    </source>
</evidence>
<dbReference type="Pfam" id="PF21882">
    <property type="entry name" value="Gp53-like_C"/>
    <property type="match status" value="1"/>
</dbReference>
<reference evidence="2 3" key="1">
    <citation type="submission" date="2016-07" db="EMBL/GenBank/DDBJ databases">
        <title>Genome analysis of Burkholderia fungorum ES3-20.</title>
        <authorList>
            <person name="Xu D."/>
            <person name="Yao R."/>
            <person name="Zheng S."/>
        </authorList>
    </citation>
    <scope>NUCLEOTIDE SEQUENCE [LARGE SCALE GENOMIC DNA]</scope>
    <source>
        <strain evidence="2 3">ES3-20</strain>
    </source>
</reference>
<evidence type="ECO:0000313" key="3">
    <source>
        <dbReference type="Proteomes" id="UP000283709"/>
    </source>
</evidence>
<dbReference type="AlphaFoldDB" id="A0A3R7E3M9"/>
<protein>
    <recommendedName>
        <fullName evidence="1">Putative tail fiber protein gp53-like C-terminal domain-containing protein</fullName>
    </recommendedName>
</protein>
<dbReference type="Proteomes" id="UP000283709">
    <property type="component" value="Unassembled WGS sequence"/>
</dbReference>
<sequence length="530" mass="54660">MTNLVEAEQWEEGIRQFETSDAVMGGPDGVDNIPPRQLANRTTWLRARLQDGGATYAPDTGTKNNIVVNLTPAATQLVEGMEVCFVVAFTNDDACTLTPNGTAKGGIARLPLYGGDHANLSASDLPAGTQVRARFTKTLNVAAGGAWVIQSITGGMARTVTPPVGDMSTRAANMAALFQATDGRQTVDVAGDAAVKLTADQYGVAMLSLAGGLTAPKDLLFPAQTGQWIIENNATGNFNITARVAGGVGVVLPVGSPVIVCSDGKVMKFASAGGQAGFSGMPVTGKTGTSLTIIGGYTPGALMIEKNGAMLKPGTAASPDFIAIDGSTANFAVPLVATDDLMIYVFSTFSVANAVKKSGDSMGGPLALYDGSTAPTPAPGDNSQKVLNTAWFKSEQAAEGNQGTAKVATQPQTNAGIDDTTIVTPKKLRAGFSILLAANGYFAFPSWLGGLILQWGKMTTAIGALGSANQLLPLTFPNTVLIGLCAPIQTGAWMGTNPSIGVTATNSLITVWNNNQTAISPYTWWLAIGY</sequence>
<feature type="domain" description="Putative tail fiber protein gp53-like C-terminal" evidence="1">
    <location>
        <begin position="449"/>
        <end position="530"/>
    </location>
</feature>
<comment type="caution">
    <text evidence="2">The sequence shown here is derived from an EMBL/GenBank/DDBJ whole genome shotgun (WGS) entry which is preliminary data.</text>
</comment>
<dbReference type="RefSeq" id="WP_120347890.1">
    <property type="nucleotide sequence ID" value="NZ_MCAS01000042.1"/>
</dbReference>
<evidence type="ECO:0000313" key="2">
    <source>
        <dbReference type="EMBL" id="RKF36153.1"/>
    </source>
</evidence>
<proteinExistence type="predicted"/>